<evidence type="ECO:0000313" key="4">
    <source>
        <dbReference type="Proteomes" id="UP000214688"/>
    </source>
</evidence>
<evidence type="ECO:0000313" key="3">
    <source>
        <dbReference type="EMBL" id="ASS75548.1"/>
    </source>
</evidence>
<gene>
    <name evidence="3" type="ORF">CIG75_11495</name>
</gene>
<dbReference type="SUPFAM" id="SSF56059">
    <property type="entry name" value="Glutathione synthetase ATP-binding domain-like"/>
    <property type="match status" value="1"/>
</dbReference>
<dbReference type="Pfam" id="PF14398">
    <property type="entry name" value="ATPgrasp_YheCD"/>
    <property type="match status" value="1"/>
</dbReference>
<dbReference type="GO" id="GO:0046872">
    <property type="term" value="F:metal ion binding"/>
    <property type="evidence" value="ECO:0007669"/>
    <property type="project" value="InterPro"/>
</dbReference>
<keyword evidence="4" id="KW-1185">Reference proteome</keyword>
<sequence>MNGTALGICKITSWPNSTESVVTLPGAWQLHLAAVDHHDRVTLRAGNRKATAQVVYTDEQEVQMTQSLREQLCLPFGSIAVKAQNGELCFGPFLGLYALPSKKTGKPFGELTSLFQDMMVLAAQAGIGLYVFLPGEINWRAGIATCYVYKQREKHWVRTKRPLPDLVMPKIMGQPPRWRDRMRQDLLQIEKLVPYGHFSKATGHKWDVHRTLEASETTRGYLPETRLVHRTEDIEDLLTRHPIVYVKPSYGTQGKSIYRLTLQKRGVRVQYSLRGRTMNRYFKRSGTNWRVFVQKRFCAKRSYLVQQGIDLLADRGIRPVDFRWLVQKDGRNNWGITARVARIGGSGSITTNLHTGGSAVLAEDLLRQNGFRDESVRRALLQRIDTAALQICRTLEAQAGRIGELGIDFAVTMPGEVYLIEVNPRPGRQMLKQTSTQVRALSLMRNLEYAKYTTGFEPQTIS</sequence>
<evidence type="ECO:0000256" key="1">
    <source>
        <dbReference type="PROSITE-ProRule" id="PRU00409"/>
    </source>
</evidence>
<dbReference type="KEGG" id="tab:CIG75_11495"/>
<keyword evidence="1" id="KW-0547">Nucleotide-binding</keyword>
<dbReference type="GO" id="GO:0005524">
    <property type="term" value="F:ATP binding"/>
    <property type="evidence" value="ECO:0007669"/>
    <property type="project" value="UniProtKB-UniRule"/>
</dbReference>
<reference evidence="3 4" key="1">
    <citation type="journal article" date="2015" name="Int. J. Syst. Evol. Microbiol.">
        <title>Tumebacillus algifaecis sp. nov., isolated from decomposing algal scum.</title>
        <authorList>
            <person name="Wu Y.F."/>
            <person name="Zhang B."/>
            <person name="Xing P."/>
            <person name="Wu Q.L."/>
            <person name="Liu S.J."/>
        </authorList>
    </citation>
    <scope>NUCLEOTIDE SEQUENCE [LARGE SCALE GENOMIC DNA]</scope>
    <source>
        <strain evidence="3 4">THMBR28</strain>
    </source>
</reference>
<dbReference type="EMBL" id="CP022657">
    <property type="protein sequence ID" value="ASS75548.1"/>
    <property type="molecule type" value="Genomic_DNA"/>
</dbReference>
<dbReference type="InterPro" id="IPR011761">
    <property type="entry name" value="ATP-grasp"/>
</dbReference>
<dbReference type="Gene3D" id="3.30.470.20">
    <property type="entry name" value="ATP-grasp fold, B domain"/>
    <property type="match status" value="1"/>
</dbReference>
<evidence type="ECO:0000259" key="2">
    <source>
        <dbReference type="PROSITE" id="PS50975"/>
    </source>
</evidence>
<organism evidence="3 4">
    <name type="scientific">Tumebacillus algifaecis</name>
    <dbReference type="NCBI Taxonomy" id="1214604"/>
    <lineage>
        <taxon>Bacteria</taxon>
        <taxon>Bacillati</taxon>
        <taxon>Bacillota</taxon>
        <taxon>Bacilli</taxon>
        <taxon>Bacillales</taxon>
        <taxon>Alicyclobacillaceae</taxon>
        <taxon>Tumebacillus</taxon>
    </lineage>
</organism>
<proteinExistence type="predicted"/>
<dbReference type="PROSITE" id="PS50975">
    <property type="entry name" value="ATP_GRASP"/>
    <property type="match status" value="1"/>
</dbReference>
<name>A0A223D1K9_9BACL</name>
<dbReference type="RefSeq" id="WP_094236792.1">
    <property type="nucleotide sequence ID" value="NZ_CP022657.1"/>
</dbReference>
<protein>
    <recommendedName>
        <fullName evidence="2">ATP-grasp domain-containing protein</fullName>
    </recommendedName>
</protein>
<keyword evidence="1" id="KW-0067">ATP-binding</keyword>
<feature type="domain" description="ATP-grasp" evidence="2">
    <location>
        <begin position="212"/>
        <end position="452"/>
    </location>
</feature>
<dbReference type="AlphaFoldDB" id="A0A223D1K9"/>
<accession>A0A223D1K9</accession>
<dbReference type="InterPro" id="IPR026838">
    <property type="entry name" value="YheC/D"/>
</dbReference>
<dbReference type="Proteomes" id="UP000214688">
    <property type="component" value="Chromosome"/>
</dbReference>
<dbReference type="OrthoDB" id="7869153at2"/>